<feature type="domain" description="Fucosyltransferase C-terminal" evidence="4">
    <location>
        <begin position="139"/>
        <end position="260"/>
    </location>
</feature>
<evidence type="ECO:0000313" key="6">
    <source>
        <dbReference type="Proteomes" id="UP000541857"/>
    </source>
</evidence>
<gene>
    <name evidence="5" type="ORF">H3Z82_09915</name>
</gene>
<evidence type="ECO:0000256" key="3">
    <source>
        <dbReference type="ARBA" id="ARBA00022679"/>
    </source>
</evidence>
<proteinExistence type="inferred from homology"/>
<evidence type="ECO:0000313" key="5">
    <source>
        <dbReference type="EMBL" id="MBA6153040.1"/>
    </source>
</evidence>
<dbReference type="PANTHER" id="PTHR11929:SF194">
    <property type="entry name" value="ALPHA-(1,3)-FUCOSYLTRANSFERASE 10"/>
    <property type="match status" value="1"/>
</dbReference>
<accession>A0A7W2R4F7</accession>
<sequence length="349" mass="40891">MYKVKFTPYRESLGKIMFRQTKDGKGISSDGRYQFYIDEKIEEPDFWVVQGKGVRGSESCKVAPENTILLTTEPKSVLVYPKGYINQFGTICSCQEDTKHKNLKLGPAILPWFVGFKKLKNNEVTYSLTYDDLMTNETPKKTKLISVITSNKAFTKGHLERIEFVEKLKAYYGDRLDVFGQGFNSFEDKWDVLAPYKYHIAIENSSEKYYWTEKISDCFLAETFPIYYGCKNLSDYFDKDSFQSIDIQDFDAAVAIIDKVISEDTFEKRRSHLKESKMKVLTEYNMFDYVAQLCDQMNPDLPKQMVTIHKCNSSKDWRNLYNYVIKHSLFKWKQKLKEVFKGKSVLYKE</sequence>
<dbReference type="InterPro" id="IPR038577">
    <property type="entry name" value="GT10-like_C_sf"/>
</dbReference>
<keyword evidence="6" id="KW-1185">Reference proteome</keyword>
<dbReference type="GO" id="GO:0046920">
    <property type="term" value="F:alpha-(1-&gt;3)-fucosyltransferase activity"/>
    <property type="evidence" value="ECO:0007669"/>
    <property type="project" value="TreeGrafter"/>
</dbReference>
<dbReference type="Proteomes" id="UP000541857">
    <property type="component" value="Unassembled WGS sequence"/>
</dbReference>
<evidence type="ECO:0000256" key="1">
    <source>
        <dbReference type="ARBA" id="ARBA00008919"/>
    </source>
</evidence>
<dbReference type="SUPFAM" id="SSF53756">
    <property type="entry name" value="UDP-Glycosyltransferase/glycogen phosphorylase"/>
    <property type="match status" value="1"/>
</dbReference>
<reference evidence="5 6" key="1">
    <citation type="submission" date="2020-07" db="EMBL/GenBank/DDBJ databases">
        <title>Bacterium isolated from marine sediment.</title>
        <authorList>
            <person name="Shang D."/>
        </authorList>
    </citation>
    <scope>NUCLEOTIDE SEQUENCE [LARGE SCALE GENOMIC DNA]</scope>
    <source>
        <strain evidence="5 6">F6074</strain>
    </source>
</reference>
<comment type="similarity">
    <text evidence="1">Belongs to the glycosyltransferase 10 family.</text>
</comment>
<dbReference type="InterPro" id="IPR001503">
    <property type="entry name" value="Glyco_trans_10"/>
</dbReference>
<comment type="caution">
    <text evidence="5">The sequence shown here is derived from an EMBL/GenBank/DDBJ whole genome shotgun (WGS) entry which is preliminary data.</text>
</comment>
<dbReference type="GO" id="GO:0016020">
    <property type="term" value="C:membrane"/>
    <property type="evidence" value="ECO:0007669"/>
    <property type="project" value="InterPro"/>
</dbReference>
<dbReference type="InterPro" id="IPR055270">
    <property type="entry name" value="Glyco_tran_10_C"/>
</dbReference>
<dbReference type="Gene3D" id="3.40.50.11660">
    <property type="entry name" value="Glycosyl transferase family 10, C-terminal domain"/>
    <property type="match status" value="1"/>
</dbReference>
<dbReference type="Pfam" id="PF00852">
    <property type="entry name" value="Glyco_transf_10"/>
    <property type="match status" value="1"/>
</dbReference>
<dbReference type="PANTHER" id="PTHR11929">
    <property type="entry name" value="ALPHA- 1,3 -FUCOSYLTRANSFERASE"/>
    <property type="match status" value="1"/>
</dbReference>
<organism evidence="5 6">
    <name type="scientific">Gelidibacter maritimus</name>
    <dbReference type="NCBI Taxonomy" id="2761487"/>
    <lineage>
        <taxon>Bacteria</taxon>
        <taxon>Pseudomonadati</taxon>
        <taxon>Bacteroidota</taxon>
        <taxon>Flavobacteriia</taxon>
        <taxon>Flavobacteriales</taxon>
        <taxon>Flavobacteriaceae</taxon>
        <taxon>Gelidibacter</taxon>
    </lineage>
</organism>
<protein>
    <recommendedName>
        <fullName evidence="4">Fucosyltransferase C-terminal domain-containing protein</fullName>
    </recommendedName>
</protein>
<dbReference type="EMBL" id="JACGLT010000006">
    <property type="protein sequence ID" value="MBA6153040.1"/>
    <property type="molecule type" value="Genomic_DNA"/>
</dbReference>
<evidence type="ECO:0000256" key="2">
    <source>
        <dbReference type="ARBA" id="ARBA00022676"/>
    </source>
</evidence>
<evidence type="ECO:0000259" key="4">
    <source>
        <dbReference type="Pfam" id="PF00852"/>
    </source>
</evidence>
<dbReference type="RefSeq" id="WP_182205343.1">
    <property type="nucleotide sequence ID" value="NZ_JACGLT010000006.1"/>
</dbReference>
<dbReference type="AlphaFoldDB" id="A0A7W2R4F7"/>
<keyword evidence="3" id="KW-0808">Transferase</keyword>
<name>A0A7W2R4F7_9FLAO</name>
<keyword evidence="2" id="KW-0328">Glycosyltransferase</keyword>